<evidence type="ECO:0000313" key="1">
    <source>
        <dbReference type="EMBL" id="CAG8626498.1"/>
    </source>
</evidence>
<evidence type="ECO:0000313" key="2">
    <source>
        <dbReference type="Proteomes" id="UP000789702"/>
    </source>
</evidence>
<keyword evidence="2" id="KW-1185">Reference proteome</keyword>
<organism evidence="1 2">
    <name type="scientific">Dentiscutata heterogama</name>
    <dbReference type="NCBI Taxonomy" id="1316150"/>
    <lineage>
        <taxon>Eukaryota</taxon>
        <taxon>Fungi</taxon>
        <taxon>Fungi incertae sedis</taxon>
        <taxon>Mucoromycota</taxon>
        <taxon>Glomeromycotina</taxon>
        <taxon>Glomeromycetes</taxon>
        <taxon>Diversisporales</taxon>
        <taxon>Gigasporaceae</taxon>
        <taxon>Dentiscutata</taxon>
    </lineage>
</organism>
<gene>
    <name evidence="1" type="ORF">DHETER_LOCUS8226</name>
</gene>
<proteinExistence type="predicted"/>
<name>A0ACA9N336_9GLOM</name>
<dbReference type="EMBL" id="CAJVPU010012782">
    <property type="protein sequence ID" value="CAG8626498.1"/>
    <property type="molecule type" value="Genomic_DNA"/>
</dbReference>
<comment type="caution">
    <text evidence="1">The sequence shown here is derived from an EMBL/GenBank/DDBJ whole genome shotgun (WGS) entry which is preliminary data.</text>
</comment>
<dbReference type="Proteomes" id="UP000789702">
    <property type="component" value="Unassembled WGS sequence"/>
</dbReference>
<protein>
    <submittedName>
        <fullName evidence="1">15179_t:CDS:1</fullName>
    </submittedName>
</protein>
<feature type="non-terminal residue" evidence="1">
    <location>
        <position position="142"/>
    </location>
</feature>
<accession>A0ACA9N336</accession>
<sequence>MPKFSKKHIQMIQLTANHEKTKRLKKFVDTFQCLDEDFNNVLEFICSIKKENILETPNSNKQLIEPINGLDKEEVLETPQSNEQLIELIDGLDDNEKKDAKKHTVRYPRGKNKGKIISQYLQQQLVEVLSNPFYQSYSALKE</sequence>
<reference evidence="1" key="1">
    <citation type="submission" date="2021-06" db="EMBL/GenBank/DDBJ databases">
        <authorList>
            <person name="Kallberg Y."/>
            <person name="Tangrot J."/>
            <person name="Rosling A."/>
        </authorList>
    </citation>
    <scope>NUCLEOTIDE SEQUENCE</scope>
    <source>
        <strain evidence="1">IL203A</strain>
    </source>
</reference>